<reference evidence="1 2" key="1">
    <citation type="submission" date="2023-08" db="EMBL/GenBank/DDBJ databases">
        <title>Helicovermis profunda gen. nov., sp. nov., a novel mesophilic, fermentative bacterium within the Bacillota from a deep-sea hydrothermal vent chimney.</title>
        <authorList>
            <person name="Miyazaki U."/>
            <person name="Mizutani D."/>
            <person name="Hashimoto Y."/>
            <person name="Tame A."/>
            <person name="Sawayama S."/>
            <person name="Miyazaki J."/>
            <person name="Takai K."/>
            <person name="Nakagawa S."/>
        </authorList>
    </citation>
    <scope>NUCLEOTIDE SEQUENCE [LARGE SCALE GENOMIC DNA]</scope>
    <source>
        <strain evidence="1 2">S502</strain>
    </source>
</reference>
<dbReference type="EMBL" id="AP028654">
    <property type="protein sequence ID" value="BEP28232.1"/>
    <property type="molecule type" value="Genomic_DNA"/>
</dbReference>
<sequence length="52" mass="6148">MLYIGNDGDGSFLHFVNEKYVLVGDLVYEIIDGYNHIELYEFIKNYELNENN</sequence>
<dbReference type="AlphaFoldDB" id="A0AAU9ECD3"/>
<name>A0AAU9ECD3_9FIRM</name>
<protein>
    <submittedName>
        <fullName evidence="1">Uncharacterized protein</fullName>
    </submittedName>
</protein>
<gene>
    <name evidence="1" type="ORF">HLPR_05630</name>
</gene>
<proteinExistence type="predicted"/>
<organism evidence="1 2">
    <name type="scientific">Helicovermis profundi</name>
    <dbReference type="NCBI Taxonomy" id="3065157"/>
    <lineage>
        <taxon>Bacteria</taxon>
        <taxon>Bacillati</taxon>
        <taxon>Bacillota</taxon>
        <taxon>Clostridia</taxon>
        <taxon>Helicovermis</taxon>
    </lineage>
</organism>
<dbReference type="RefSeq" id="WP_338536562.1">
    <property type="nucleotide sequence ID" value="NZ_AP028654.1"/>
</dbReference>
<keyword evidence="2" id="KW-1185">Reference proteome</keyword>
<evidence type="ECO:0000313" key="2">
    <source>
        <dbReference type="Proteomes" id="UP001321786"/>
    </source>
</evidence>
<evidence type="ECO:0000313" key="1">
    <source>
        <dbReference type="EMBL" id="BEP28232.1"/>
    </source>
</evidence>
<dbReference type="KEGG" id="hprf:HLPR_05630"/>
<accession>A0AAU9ECD3</accession>
<dbReference type="Proteomes" id="UP001321786">
    <property type="component" value="Chromosome"/>
</dbReference>